<evidence type="ECO:0000256" key="12">
    <source>
        <dbReference type="ARBA" id="ARBA00022859"/>
    </source>
</evidence>
<keyword evidence="14" id="KW-0051">Antiviral defense</keyword>
<keyword evidence="10" id="KW-0862">Zinc</keyword>
<feature type="domain" description="RLR CTR" evidence="18">
    <location>
        <begin position="545"/>
        <end position="672"/>
    </location>
</feature>
<dbReference type="InterPro" id="IPR041204">
    <property type="entry name" value="RIG-I-like_C"/>
</dbReference>
<dbReference type="SUPFAM" id="SSF52540">
    <property type="entry name" value="P-loop containing nucleoside triphosphate hydrolases"/>
    <property type="match status" value="1"/>
</dbReference>
<dbReference type="GO" id="GO:0039536">
    <property type="term" value="P:negative regulation of RIG-I signaling pathway"/>
    <property type="evidence" value="ECO:0007669"/>
    <property type="project" value="TreeGrafter"/>
</dbReference>
<keyword evidence="9" id="KW-0347">Helicase</keyword>
<dbReference type="GO" id="GO:0140374">
    <property type="term" value="P:antiviral innate immune response"/>
    <property type="evidence" value="ECO:0007669"/>
    <property type="project" value="TreeGrafter"/>
</dbReference>
<evidence type="ECO:0000256" key="5">
    <source>
        <dbReference type="ARBA" id="ARBA00022588"/>
    </source>
</evidence>
<dbReference type="GO" id="GO:0005737">
    <property type="term" value="C:cytoplasm"/>
    <property type="evidence" value="ECO:0007669"/>
    <property type="project" value="UniProtKB-SubCell"/>
</dbReference>
<evidence type="ECO:0000256" key="8">
    <source>
        <dbReference type="ARBA" id="ARBA00022801"/>
    </source>
</evidence>
<comment type="catalytic activity">
    <reaction evidence="15">
        <text>ATP + H2O = ADP + phosphate + H(+)</text>
        <dbReference type="Rhea" id="RHEA:13065"/>
        <dbReference type="ChEBI" id="CHEBI:15377"/>
        <dbReference type="ChEBI" id="CHEBI:15378"/>
        <dbReference type="ChEBI" id="CHEBI:30616"/>
        <dbReference type="ChEBI" id="CHEBI:43474"/>
        <dbReference type="ChEBI" id="CHEBI:456216"/>
        <dbReference type="EC" id="3.6.4.13"/>
    </reaction>
    <physiologicalReaction direction="left-to-right" evidence="15">
        <dbReference type="Rhea" id="RHEA:13066"/>
    </physiologicalReaction>
</comment>
<name>A0AAV7QCA6_PLEWA</name>
<accession>A0AAV7QCA6</accession>
<dbReference type="InterPro" id="IPR038557">
    <property type="entry name" value="RLR_C_sf"/>
</dbReference>
<dbReference type="InterPro" id="IPR027417">
    <property type="entry name" value="P-loop_NTPase"/>
</dbReference>
<dbReference type="GO" id="GO:0016787">
    <property type="term" value="F:hydrolase activity"/>
    <property type="evidence" value="ECO:0007669"/>
    <property type="project" value="UniProtKB-KW"/>
</dbReference>
<dbReference type="PROSITE" id="PS51789">
    <property type="entry name" value="RLR_CTR"/>
    <property type="match status" value="1"/>
</dbReference>
<evidence type="ECO:0000256" key="3">
    <source>
        <dbReference type="ARBA" id="ARBA00012552"/>
    </source>
</evidence>
<dbReference type="PANTHER" id="PTHR14074:SF7">
    <property type="entry name" value="ATP-DEPENDENT RNA HELICASE DHX58"/>
    <property type="match status" value="1"/>
</dbReference>
<keyword evidence="6" id="KW-0479">Metal-binding</keyword>
<protein>
    <recommendedName>
        <fullName evidence="3">RNA helicase</fullName>
        <ecNumber evidence="3">3.6.4.13</ecNumber>
    </recommendedName>
</protein>
<evidence type="ECO:0000256" key="6">
    <source>
        <dbReference type="ARBA" id="ARBA00022723"/>
    </source>
</evidence>
<dbReference type="CDD" id="cd12090">
    <property type="entry name" value="MDA5_ID"/>
    <property type="match status" value="1"/>
</dbReference>
<dbReference type="Pfam" id="PF04851">
    <property type="entry name" value="ResIII"/>
    <property type="match status" value="1"/>
</dbReference>
<evidence type="ECO:0000256" key="9">
    <source>
        <dbReference type="ARBA" id="ARBA00022806"/>
    </source>
</evidence>
<dbReference type="InterPro" id="IPR006935">
    <property type="entry name" value="Helicase/UvrB_N"/>
</dbReference>
<evidence type="ECO:0000256" key="14">
    <source>
        <dbReference type="ARBA" id="ARBA00023118"/>
    </source>
</evidence>
<dbReference type="AlphaFoldDB" id="A0AAV7QCA6"/>
<dbReference type="GO" id="GO:0008270">
    <property type="term" value="F:zinc ion binding"/>
    <property type="evidence" value="ECO:0007669"/>
    <property type="project" value="TreeGrafter"/>
</dbReference>
<dbReference type="Gene3D" id="2.170.150.30">
    <property type="entry name" value="RIG-I-like receptor, C-terminal regulatory domain"/>
    <property type="match status" value="1"/>
</dbReference>
<dbReference type="SMART" id="SM00490">
    <property type="entry name" value="HELICc"/>
    <property type="match status" value="1"/>
</dbReference>
<evidence type="ECO:0000256" key="1">
    <source>
        <dbReference type="ARBA" id="ARBA00004496"/>
    </source>
</evidence>
<dbReference type="GO" id="GO:0003725">
    <property type="term" value="F:double-stranded RNA binding"/>
    <property type="evidence" value="ECO:0007669"/>
    <property type="project" value="TreeGrafter"/>
</dbReference>
<comment type="caution">
    <text evidence="19">The sequence shown here is derived from an EMBL/GenBank/DDBJ whole genome shotgun (WGS) entry which is preliminary data.</text>
</comment>
<evidence type="ECO:0000256" key="11">
    <source>
        <dbReference type="ARBA" id="ARBA00022840"/>
    </source>
</evidence>
<evidence type="ECO:0000256" key="10">
    <source>
        <dbReference type="ARBA" id="ARBA00022833"/>
    </source>
</evidence>
<dbReference type="InterPro" id="IPR014001">
    <property type="entry name" value="Helicase_ATP-bd"/>
</dbReference>
<keyword evidence="11" id="KW-0067">ATP-binding</keyword>
<evidence type="ECO:0000256" key="2">
    <source>
        <dbReference type="ARBA" id="ARBA00006866"/>
    </source>
</evidence>
<dbReference type="Gene3D" id="3.40.50.300">
    <property type="entry name" value="P-loop containing nucleotide triphosphate hydrolases"/>
    <property type="match status" value="2"/>
</dbReference>
<comment type="subcellular location">
    <subcellularLocation>
        <location evidence="1">Cytoplasm</location>
    </subcellularLocation>
</comment>
<keyword evidence="4" id="KW-0963">Cytoplasm</keyword>
<dbReference type="Gene3D" id="1.20.1320.30">
    <property type="match status" value="1"/>
</dbReference>
<keyword evidence="13" id="KW-0694">RNA-binding</keyword>
<keyword evidence="12" id="KW-0391">Immunity</keyword>
<keyword evidence="20" id="KW-1185">Reference proteome</keyword>
<dbReference type="GO" id="GO:0003677">
    <property type="term" value="F:DNA binding"/>
    <property type="evidence" value="ECO:0007669"/>
    <property type="project" value="InterPro"/>
</dbReference>
<dbReference type="GO" id="GO:0005524">
    <property type="term" value="F:ATP binding"/>
    <property type="evidence" value="ECO:0007669"/>
    <property type="project" value="UniProtKB-KW"/>
</dbReference>
<feature type="domain" description="Helicase C-terminal" evidence="17">
    <location>
        <begin position="361"/>
        <end position="524"/>
    </location>
</feature>
<evidence type="ECO:0000256" key="15">
    <source>
        <dbReference type="ARBA" id="ARBA00049390"/>
    </source>
</evidence>
<dbReference type="Pfam" id="PF11648">
    <property type="entry name" value="RIG-I_C-RD"/>
    <property type="match status" value="1"/>
</dbReference>
<dbReference type="Pfam" id="PF00271">
    <property type="entry name" value="Helicase_C"/>
    <property type="match status" value="1"/>
</dbReference>
<keyword evidence="7" id="KW-0547">Nucleotide-binding</keyword>
<evidence type="ECO:0000256" key="4">
    <source>
        <dbReference type="ARBA" id="ARBA00022490"/>
    </source>
</evidence>
<keyword evidence="5" id="KW-0399">Innate immunity</keyword>
<dbReference type="Pfam" id="PF18119">
    <property type="entry name" value="RIG-I_C"/>
    <property type="match status" value="1"/>
</dbReference>
<evidence type="ECO:0000259" key="16">
    <source>
        <dbReference type="PROSITE" id="PS51192"/>
    </source>
</evidence>
<dbReference type="EC" id="3.6.4.13" evidence="3"/>
<organism evidence="19 20">
    <name type="scientific">Pleurodeles waltl</name>
    <name type="common">Iberian ribbed newt</name>
    <dbReference type="NCBI Taxonomy" id="8319"/>
    <lineage>
        <taxon>Eukaryota</taxon>
        <taxon>Metazoa</taxon>
        <taxon>Chordata</taxon>
        <taxon>Craniata</taxon>
        <taxon>Vertebrata</taxon>
        <taxon>Euteleostomi</taxon>
        <taxon>Amphibia</taxon>
        <taxon>Batrachia</taxon>
        <taxon>Caudata</taxon>
        <taxon>Salamandroidea</taxon>
        <taxon>Salamandridae</taxon>
        <taxon>Pleurodelinae</taxon>
        <taxon>Pleurodeles</taxon>
    </lineage>
</organism>
<evidence type="ECO:0000256" key="13">
    <source>
        <dbReference type="ARBA" id="ARBA00022884"/>
    </source>
</evidence>
<dbReference type="PANTHER" id="PTHR14074">
    <property type="entry name" value="HELICASE WITH DEATH DOMAIN-RELATED"/>
    <property type="match status" value="1"/>
</dbReference>
<dbReference type="InterPro" id="IPR021673">
    <property type="entry name" value="RLR_CTR"/>
</dbReference>
<reference evidence="19" key="1">
    <citation type="journal article" date="2022" name="bioRxiv">
        <title>Sequencing and chromosome-scale assembly of the giantPleurodeles waltlgenome.</title>
        <authorList>
            <person name="Brown T."/>
            <person name="Elewa A."/>
            <person name="Iarovenko S."/>
            <person name="Subramanian E."/>
            <person name="Araus A.J."/>
            <person name="Petzold A."/>
            <person name="Susuki M."/>
            <person name="Suzuki K.-i.T."/>
            <person name="Hayashi T."/>
            <person name="Toyoda A."/>
            <person name="Oliveira C."/>
            <person name="Osipova E."/>
            <person name="Leigh N.D."/>
            <person name="Simon A."/>
            <person name="Yun M.H."/>
        </authorList>
    </citation>
    <scope>NUCLEOTIDE SEQUENCE</scope>
    <source>
        <strain evidence="19">20211129_DDA</strain>
        <tissue evidence="19">Liver</tissue>
    </source>
</reference>
<dbReference type="GO" id="GO:0002753">
    <property type="term" value="P:cytoplasmic pattern recognition receptor signaling pathway"/>
    <property type="evidence" value="ECO:0007669"/>
    <property type="project" value="TreeGrafter"/>
</dbReference>
<dbReference type="CDD" id="cd18802">
    <property type="entry name" value="SF2_C_dicer"/>
    <property type="match status" value="1"/>
</dbReference>
<dbReference type="InterPro" id="IPR051363">
    <property type="entry name" value="RLR_Helicase"/>
</dbReference>
<dbReference type="PROSITE" id="PS51194">
    <property type="entry name" value="HELICASE_CTER"/>
    <property type="match status" value="1"/>
</dbReference>
<evidence type="ECO:0000259" key="18">
    <source>
        <dbReference type="PROSITE" id="PS51789"/>
    </source>
</evidence>
<dbReference type="GO" id="GO:0003727">
    <property type="term" value="F:single-stranded RNA binding"/>
    <property type="evidence" value="ECO:0007669"/>
    <property type="project" value="TreeGrafter"/>
</dbReference>
<dbReference type="SMART" id="SM00487">
    <property type="entry name" value="DEXDc"/>
    <property type="match status" value="1"/>
</dbReference>
<proteinExistence type="inferred from homology"/>
<dbReference type="Proteomes" id="UP001066276">
    <property type="component" value="Chromosome 6"/>
</dbReference>
<keyword evidence="8" id="KW-0378">Hydrolase</keyword>
<evidence type="ECO:0000313" key="19">
    <source>
        <dbReference type="EMBL" id="KAJ1135883.1"/>
    </source>
</evidence>
<sequence>MDLYDYQWEVIQPALEGKNIIIWLPTGSGKTRAAVYVTKRHLQMKRNAKVAVLVNKVHLVEQHYSKEFSPHLKDEYRLIAISGDSDEKSFFAEAVKSNDIIICTAQILQNALKSKDELKHVELTDFTLLVIDECHHTHKDGVYNKLMESYTEKKLRQEGKLPQILGLTASPGTGRATNIDSAKLHILQICANLDTWKIMSPKEHLPQLEEKAHQPQKEFNLTDQRPRDPFGDRLKHIMNAIHDYLDDDELQGTELGTQIYEQKIVELEKEGAVEACRKKRVCALHLRKYNDALLIHDTVRMIDAFNTLEKFYTIEKLRRTQDDPTEQFLFRIFDENKQALSRLANDTSYQNPKLQMLEKILMEHFGYSAQSCGIIFTKTRQSTHSLHEWICTSDGLKGLAKITAALTGTGSNSQTKHMTPHEQQAVIQRFRQGTLKLLVSTSVAEEGLDIPECNIVIRYGLMTNETAMIQARGRARAPDSTYSILAARGGKEERRECTNELLEQLMNRAIEAVQAMPEAEYLLEIRKLQTESIISRKVKQQKLDDKKRTYQPQDVRLYCRNCNEAVAHGNDLRTIENSHHVNINLDFKIYYSVSDNPVELGREMIDWVPGGLISCTCGQEWGMEMLYKALNLPAISIKNFVVETSDGQRKTYKKWKDVPFEVEEMDYVAVCELQYSDLTDFD</sequence>
<evidence type="ECO:0000259" key="17">
    <source>
        <dbReference type="PROSITE" id="PS51194"/>
    </source>
</evidence>
<dbReference type="InterPro" id="IPR001650">
    <property type="entry name" value="Helicase_C-like"/>
</dbReference>
<evidence type="ECO:0000313" key="20">
    <source>
        <dbReference type="Proteomes" id="UP001066276"/>
    </source>
</evidence>
<comment type="similarity">
    <text evidence="2">Belongs to the helicase family. RLR subfamily.</text>
</comment>
<dbReference type="PROSITE" id="PS51192">
    <property type="entry name" value="HELICASE_ATP_BIND_1"/>
    <property type="match status" value="1"/>
</dbReference>
<evidence type="ECO:0000256" key="7">
    <source>
        <dbReference type="ARBA" id="ARBA00022741"/>
    </source>
</evidence>
<gene>
    <name evidence="19" type="ORF">NDU88_002312</name>
</gene>
<feature type="domain" description="Helicase ATP-binding" evidence="16">
    <location>
        <begin position="11"/>
        <end position="189"/>
    </location>
</feature>
<dbReference type="EMBL" id="JANPWB010000010">
    <property type="protein sequence ID" value="KAJ1135883.1"/>
    <property type="molecule type" value="Genomic_DNA"/>
</dbReference>
<dbReference type="GO" id="GO:0003724">
    <property type="term" value="F:RNA helicase activity"/>
    <property type="evidence" value="ECO:0007669"/>
    <property type="project" value="UniProtKB-EC"/>
</dbReference>